<name>A0A498LAA4_LABRO</name>
<feature type="region of interest" description="Disordered" evidence="1">
    <location>
        <begin position="1"/>
        <end position="65"/>
    </location>
</feature>
<dbReference type="EMBL" id="QBIY01013420">
    <property type="protein sequence ID" value="RXN05108.1"/>
    <property type="molecule type" value="Genomic_DNA"/>
</dbReference>
<organism evidence="2 3">
    <name type="scientific">Labeo rohita</name>
    <name type="common">Indian major carp</name>
    <name type="synonym">Cyprinus rohita</name>
    <dbReference type="NCBI Taxonomy" id="84645"/>
    <lineage>
        <taxon>Eukaryota</taxon>
        <taxon>Metazoa</taxon>
        <taxon>Chordata</taxon>
        <taxon>Craniata</taxon>
        <taxon>Vertebrata</taxon>
        <taxon>Euteleostomi</taxon>
        <taxon>Actinopterygii</taxon>
        <taxon>Neopterygii</taxon>
        <taxon>Teleostei</taxon>
        <taxon>Ostariophysi</taxon>
        <taxon>Cypriniformes</taxon>
        <taxon>Cyprinidae</taxon>
        <taxon>Labeoninae</taxon>
        <taxon>Labeonini</taxon>
        <taxon>Labeo</taxon>
    </lineage>
</organism>
<evidence type="ECO:0000313" key="3">
    <source>
        <dbReference type="Proteomes" id="UP000290572"/>
    </source>
</evidence>
<evidence type="ECO:0000256" key="1">
    <source>
        <dbReference type="SAM" id="MobiDB-lite"/>
    </source>
</evidence>
<gene>
    <name evidence="2" type="ORF">ROHU_033597</name>
</gene>
<accession>A0A498LAA4</accession>
<evidence type="ECO:0000313" key="2">
    <source>
        <dbReference type="EMBL" id="RXN05108.1"/>
    </source>
</evidence>
<dbReference type="AlphaFoldDB" id="A0A498LAA4"/>
<sequence>MNRNIKNRKFETDTNANGQNGTVNTVTANLSEQRTYAKPSEDISLRPNQCADDDNKLSASVGGPSSPLSAKVISGIFYRDSRGGTRYGTA</sequence>
<protein>
    <submittedName>
        <fullName evidence="2">Uncharacterized protein</fullName>
    </submittedName>
</protein>
<dbReference type="Proteomes" id="UP000290572">
    <property type="component" value="Unassembled WGS sequence"/>
</dbReference>
<keyword evidence="3" id="KW-1185">Reference proteome</keyword>
<proteinExistence type="predicted"/>
<feature type="compositionally biased region" description="Polar residues" evidence="1">
    <location>
        <begin position="13"/>
        <end position="34"/>
    </location>
</feature>
<reference evidence="2 3" key="1">
    <citation type="submission" date="2018-03" db="EMBL/GenBank/DDBJ databases">
        <title>Draft genome sequence of Rohu Carp (Labeo rohita).</title>
        <authorList>
            <person name="Das P."/>
            <person name="Kushwaha B."/>
            <person name="Joshi C.G."/>
            <person name="Kumar D."/>
            <person name="Nagpure N.S."/>
            <person name="Sahoo L."/>
            <person name="Das S.P."/>
            <person name="Bit A."/>
            <person name="Patnaik S."/>
            <person name="Meher P.K."/>
            <person name="Jayasankar P."/>
            <person name="Koringa P.G."/>
            <person name="Patel N.V."/>
            <person name="Hinsu A.T."/>
            <person name="Kumar R."/>
            <person name="Pandey M."/>
            <person name="Agarwal S."/>
            <person name="Srivastava S."/>
            <person name="Singh M."/>
            <person name="Iquebal M.A."/>
            <person name="Jaiswal S."/>
            <person name="Angadi U.B."/>
            <person name="Kumar N."/>
            <person name="Raza M."/>
            <person name="Shah T.M."/>
            <person name="Rai A."/>
            <person name="Jena J.K."/>
        </authorList>
    </citation>
    <scope>NUCLEOTIDE SEQUENCE [LARGE SCALE GENOMIC DNA]</scope>
    <source>
        <strain evidence="2">DASCIFA01</strain>
        <tissue evidence="2">Testis</tissue>
    </source>
</reference>
<comment type="caution">
    <text evidence="2">The sequence shown here is derived from an EMBL/GenBank/DDBJ whole genome shotgun (WGS) entry which is preliminary data.</text>
</comment>